<protein>
    <recommendedName>
        <fullName evidence="9">Glucan endo-1,3-beta-D-glucosidase</fullName>
    </recommendedName>
</protein>
<accession>A0A4S4EEH0</accession>
<dbReference type="FunFam" id="3.20.20.80:FF:000010">
    <property type="entry name" value="glucan endo-1,3-beta-glucosidase, basic"/>
    <property type="match status" value="1"/>
</dbReference>
<name>A0A4S4EEH0_CAMSN</name>
<feature type="compositionally biased region" description="Polar residues" evidence="6">
    <location>
        <begin position="442"/>
        <end position="459"/>
    </location>
</feature>
<keyword evidence="8" id="KW-1185">Reference proteome</keyword>
<dbReference type="PANTHER" id="PTHR32227">
    <property type="entry name" value="GLUCAN ENDO-1,3-BETA-GLUCOSIDASE BG1-RELATED-RELATED"/>
    <property type="match status" value="1"/>
</dbReference>
<evidence type="ECO:0000256" key="6">
    <source>
        <dbReference type="SAM" id="MobiDB-lite"/>
    </source>
</evidence>
<comment type="caution">
    <text evidence="7">The sequence shown here is derived from an EMBL/GenBank/DDBJ whole genome shotgun (WGS) entry which is preliminary data.</text>
</comment>
<feature type="region of interest" description="Disordered" evidence="6">
    <location>
        <begin position="760"/>
        <end position="796"/>
    </location>
</feature>
<evidence type="ECO:0000313" key="8">
    <source>
        <dbReference type="Proteomes" id="UP000306102"/>
    </source>
</evidence>
<evidence type="ECO:0000256" key="4">
    <source>
        <dbReference type="RuleBase" id="RU004335"/>
    </source>
</evidence>
<organism evidence="7 8">
    <name type="scientific">Camellia sinensis var. sinensis</name>
    <name type="common">China tea</name>
    <dbReference type="NCBI Taxonomy" id="542762"/>
    <lineage>
        <taxon>Eukaryota</taxon>
        <taxon>Viridiplantae</taxon>
        <taxon>Streptophyta</taxon>
        <taxon>Embryophyta</taxon>
        <taxon>Tracheophyta</taxon>
        <taxon>Spermatophyta</taxon>
        <taxon>Magnoliopsida</taxon>
        <taxon>eudicotyledons</taxon>
        <taxon>Gunneridae</taxon>
        <taxon>Pentapetalae</taxon>
        <taxon>asterids</taxon>
        <taxon>Ericales</taxon>
        <taxon>Theaceae</taxon>
        <taxon>Camellia</taxon>
    </lineage>
</organism>
<gene>
    <name evidence="7" type="ORF">TEA_027326</name>
</gene>
<feature type="region of interest" description="Disordered" evidence="6">
    <location>
        <begin position="442"/>
        <end position="481"/>
    </location>
</feature>
<dbReference type="PROSITE" id="PS00587">
    <property type="entry name" value="GLYCOSYL_HYDROL_F17"/>
    <property type="match status" value="1"/>
</dbReference>
<dbReference type="InterPro" id="IPR044965">
    <property type="entry name" value="Glyco_hydro_17_plant"/>
</dbReference>
<dbReference type="AlphaFoldDB" id="A0A4S4EEH0"/>
<proteinExistence type="inferred from homology"/>
<dbReference type="InterPro" id="IPR017853">
    <property type="entry name" value="GH"/>
</dbReference>
<sequence length="862" mass="96478">MLGGGLPSQQDVVALYNQNGIRRMRLYDPNQAALQALRGSNIELMLGVPNTDLQRLASNQAEANTWVQNNVKNYGNVKFRYIAVGNEVDPSNPNTARFLLPAMRNVRTAIVAAGLGNQIKVSTAILTGLLGNSFPPSKGSFKPEIRSFLDPIIGFLANNGAPLLLNLYTYFSYAGNTKDIRLDYALFTAPSVVVTDGSLGYRNLFDAMLDAVYSALENAGGGSLEIVVSESGWPTVGGTATSIDNARTYNNNLIQHVKVGVLNAKQGLKLPVSVLTLHRFGLISEHWEDVDGEAFDAAVDVCIGEINPLENAVKQSKRNTGRAEAAQATVDQVKVEGIDTNLAVMKEKMKYLYLEMLVQYFANLLESKGKMDEFRYYLFSEVRYLSGHFGGTPNFRLTPPKELVEKASTMVPGMKTGRRKTATSGNLLSASEACPAVIGTPLTLSDETQPPDDTQTVVEETQPGGVGRKRSTRVRGRTLGKRVQKRIVRKKGEKLHVYVNRVLNAITGGNATPATNELGLQIRRLCPLRSVKSWRKIDQSTKDAVIQAVLDKFVIGDDFDNDEQAQQILDRKAYLLYKDWRYNLKQEFLELEERGVDDPYSHPPSGVSLDDWKYLIDVAWKDESHLKRSKAGKANRAMLPYNHTSGSRSFPIAMSLMANEDGQIDFPEFYKKSHKSKKTGDWIDPKCGELHDDMVNLQVVATDAGLPLTHEELSRQVLGAKKNYLRGCGIGPQPSSTASNVARARDKHMESMRTELEALREERERDHEELLKEKEERQRDHEELLKEKEERQRDREEIMRERKELMKQIEEEKKAREAQQVQLNHLNDVVSRLTTLLQGSDGHPTIPYKYICYISISIYLVS</sequence>
<evidence type="ECO:0008006" key="9">
    <source>
        <dbReference type="Google" id="ProtNLM"/>
    </source>
</evidence>
<feature type="compositionally biased region" description="Basic residues" evidence="6">
    <location>
        <begin position="467"/>
        <end position="481"/>
    </location>
</feature>
<comment type="similarity">
    <text evidence="1 4">Belongs to the glycosyl hydrolase 17 family.</text>
</comment>
<dbReference type="Pfam" id="PF03004">
    <property type="entry name" value="Transposase_24"/>
    <property type="match status" value="1"/>
</dbReference>
<dbReference type="GO" id="GO:0005975">
    <property type="term" value="P:carbohydrate metabolic process"/>
    <property type="evidence" value="ECO:0007669"/>
    <property type="project" value="InterPro"/>
</dbReference>
<dbReference type="GO" id="GO:0004553">
    <property type="term" value="F:hydrolase activity, hydrolyzing O-glycosyl compounds"/>
    <property type="evidence" value="ECO:0007669"/>
    <property type="project" value="InterPro"/>
</dbReference>
<evidence type="ECO:0000256" key="2">
    <source>
        <dbReference type="ARBA" id="ARBA00022801"/>
    </source>
</evidence>
<keyword evidence="3 5" id="KW-0326">Glycosidase</keyword>
<dbReference type="InterPro" id="IPR004252">
    <property type="entry name" value="Probable_transposase_24"/>
</dbReference>
<dbReference type="Proteomes" id="UP000306102">
    <property type="component" value="Unassembled WGS sequence"/>
</dbReference>
<evidence type="ECO:0000313" key="7">
    <source>
        <dbReference type="EMBL" id="THG14781.1"/>
    </source>
</evidence>
<dbReference type="Pfam" id="PF00332">
    <property type="entry name" value="Glyco_hydro_17"/>
    <property type="match status" value="1"/>
</dbReference>
<dbReference type="InterPro" id="IPR000490">
    <property type="entry name" value="Glyco_hydro_17"/>
</dbReference>
<reference evidence="7 8" key="1">
    <citation type="journal article" date="2018" name="Proc. Natl. Acad. Sci. U.S.A.">
        <title>Draft genome sequence of Camellia sinensis var. sinensis provides insights into the evolution of the tea genome and tea quality.</title>
        <authorList>
            <person name="Wei C."/>
            <person name="Yang H."/>
            <person name="Wang S."/>
            <person name="Zhao J."/>
            <person name="Liu C."/>
            <person name="Gao L."/>
            <person name="Xia E."/>
            <person name="Lu Y."/>
            <person name="Tai Y."/>
            <person name="She G."/>
            <person name="Sun J."/>
            <person name="Cao H."/>
            <person name="Tong W."/>
            <person name="Gao Q."/>
            <person name="Li Y."/>
            <person name="Deng W."/>
            <person name="Jiang X."/>
            <person name="Wang W."/>
            <person name="Chen Q."/>
            <person name="Zhang S."/>
            <person name="Li H."/>
            <person name="Wu J."/>
            <person name="Wang P."/>
            <person name="Li P."/>
            <person name="Shi C."/>
            <person name="Zheng F."/>
            <person name="Jian J."/>
            <person name="Huang B."/>
            <person name="Shan D."/>
            <person name="Shi M."/>
            <person name="Fang C."/>
            <person name="Yue Y."/>
            <person name="Li F."/>
            <person name="Li D."/>
            <person name="Wei S."/>
            <person name="Han B."/>
            <person name="Jiang C."/>
            <person name="Yin Y."/>
            <person name="Xia T."/>
            <person name="Zhang Z."/>
            <person name="Bennetzen J.L."/>
            <person name="Zhao S."/>
            <person name="Wan X."/>
        </authorList>
    </citation>
    <scope>NUCLEOTIDE SEQUENCE [LARGE SCALE GENOMIC DNA]</scope>
    <source>
        <strain evidence="8">cv. Shuchazao</strain>
        <tissue evidence="7">Leaf</tissue>
    </source>
</reference>
<dbReference type="SUPFAM" id="SSF51445">
    <property type="entry name" value="(Trans)glycosidases"/>
    <property type="match status" value="1"/>
</dbReference>
<dbReference type="Gene3D" id="3.20.20.80">
    <property type="entry name" value="Glycosidases"/>
    <property type="match status" value="1"/>
</dbReference>
<evidence type="ECO:0000256" key="5">
    <source>
        <dbReference type="RuleBase" id="RU004336"/>
    </source>
</evidence>
<evidence type="ECO:0000256" key="1">
    <source>
        <dbReference type="ARBA" id="ARBA00008773"/>
    </source>
</evidence>
<evidence type="ECO:0000256" key="3">
    <source>
        <dbReference type="ARBA" id="ARBA00023295"/>
    </source>
</evidence>
<keyword evidence="2 5" id="KW-0378">Hydrolase</keyword>
<dbReference type="EMBL" id="SDRB02005081">
    <property type="protein sequence ID" value="THG14781.1"/>
    <property type="molecule type" value="Genomic_DNA"/>
</dbReference>